<accession>A0A5N6WSN8</accession>
<organism evidence="1 2">
    <name type="scientific">Aspergillus sergii</name>
    <dbReference type="NCBI Taxonomy" id="1034303"/>
    <lineage>
        <taxon>Eukaryota</taxon>
        <taxon>Fungi</taxon>
        <taxon>Dikarya</taxon>
        <taxon>Ascomycota</taxon>
        <taxon>Pezizomycotina</taxon>
        <taxon>Eurotiomycetes</taxon>
        <taxon>Eurotiomycetidae</taxon>
        <taxon>Eurotiales</taxon>
        <taxon>Aspergillaceae</taxon>
        <taxon>Aspergillus</taxon>
        <taxon>Aspergillus subgen. Circumdati</taxon>
    </lineage>
</organism>
<evidence type="ECO:0000313" key="2">
    <source>
        <dbReference type="Proteomes" id="UP000325945"/>
    </source>
</evidence>
<name>A0A5N6WSN8_9EURO</name>
<sequence length="55" mass="6755">MLRLNCFVATMRSQYEFILHSERQAERINDFFNQDAKRNIARWGQTRTYTMMHAR</sequence>
<proteinExistence type="predicted"/>
<dbReference type="Proteomes" id="UP000325945">
    <property type="component" value="Unassembled WGS sequence"/>
</dbReference>
<reference evidence="2" key="1">
    <citation type="submission" date="2019-04" db="EMBL/GenBank/DDBJ databases">
        <title>Friends and foes A comparative genomics studyof 23 Aspergillus species from section Flavi.</title>
        <authorList>
            <consortium name="DOE Joint Genome Institute"/>
            <person name="Kjaerbolling I."/>
            <person name="Vesth T."/>
            <person name="Frisvad J.C."/>
            <person name="Nybo J.L."/>
            <person name="Theobald S."/>
            <person name="Kildgaard S."/>
            <person name="Isbrandt T."/>
            <person name="Kuo A."/>
            <person name="Sato A."/>
            <person name="Lyhne E.K."/>
            <person name="Kogle M.E."/>
            <person name="Wiebenga A."/>
            <person name="Kun R.S."/>
            <person name="Lubbers R.J."/>
            <person name="Makela M.R."/>
            <person name="Barry K."/>
            <person name="Chovatia M."/>
            <person name="Clum A."/>
            <person name="Daum C."/>
            <person name="Haridas S."/>
            <person name="He G."/>
            <person name="LaButti K."/>
            <person name="Lipzen A."/>
            <person name="Mondo S."/>
            <person name="Riley R."/>
            <person name="Salamov A."/>
            <person name="Simmons B.A."/>
            <person name="Magnuson J.K."/>
            <person name="Henrissat B."/>
            <person name="Mortensen U.H."/>
            <person name="Larsen T.O."/>
            <person name="Devries R.P."/>
            <person name="Grigoriev I.V."/>
            <person name="Machida M."/>
            <person name="Baker S.E."/>
            <person name="Andersen M.R."/>
        </authorList>
    </citation>
    <scope>NUCLEOTIDE SEQUENCE [LARGE SCALE GENOMIC DNA]</scope>
    <source>
        <strain evidence="2">CBS 130017</strain>
    </source>
</reference>
<gene>
    <name evidence="1" type="ORF">BDV39DRAFT_181588</name>
</gene>
<keyword evidence="2" id="KW-1185">Reference proteome</keyword>
<dbReference type="EMBL" id="ML741825">
    <property type="protein sequence ID" value="KAE8323793.1"/>
    <property type="molecule type" value="Genomic_DNA"/>
</dbReference>
<evidence type="ECO:0000313" key="1">
    <source>
        <dbReference type="EMBL" id="KAE8323793.1"/>
    </source>
</evidence>
<protein>
    <submittedName>
        <fullName evidence="1">Uncharacterized protein</fullName>
    </submittedName>
</protein>
<dbReference type="AlphaFoldDB" id="A0A5N6WSN8"/>